<dbReference type="Proteomes" id="UP001491310">
    <property type="component" value="Unassembled WGS sequence"/>
</dbReference>
<feature type="region of interest" description="Disordered" evidence="1">
    <location>
        <begin position="420"/>
        <end position="447"/>
    </location>
</feature>
<dbReference type="PANTHER" id="PTHR13271">
    <property type="entry name" value="UNCHARACTERIZED PUTATIVE METHYLTRANSFERASE"/>
    <property type="match status" value="1"/>
</dbReference>
<keyword evidence="2" id="KW-0812">Transmembrane</keyword>
<feature type="transmembrane region" description="Helical" evidence="2">
    <location>
        <begin position="368"/>
        <end position="390"/>
    </location>
</feature>
<evidence type="ECO:0008006" key="5">
    <source>
        <dbReference type="Google" id="ProtNLM"/>
    </source>
</evidence>
<protein>
    <recommendedName>
        <fullName evidence="5">SET domain-containing protein</fullName>
    </recommendedName>
</protein>
<dbReference type="Gene3D" id="3.90.1410.10">
    <property type="entry name" value="set domain protein methyltransferase, domain 1"/>
    <property type="match status" value="1"/>
</dbReference>
<comment type="caution">
    <text evidence="3">The sequence shown here is derived from an EMBL/GenBank/DDBJ whole genome shotgun (WGS) entry which is preliminary data.</text>
</comment>
<sequence>MPENCTISEALDEAGLTNAYGDAEMESIGLILAVMTEGNSGKSSRWKGYFDFLPKDIPGKPMCWGSEKLCHLQGTALHDKMSGCKAMPDTFVEPPCQVEEKFRSVVQPFLQCNPHLKLPHDAPSTHSLYMWATAVVSAYSFTVGDDKYQAMVPMWDALNHITGCANVRLHHCEREGALQMIAIRKIAKGEQVINTYGDLSNSELLRRYGFVETEPNPHDCIEVRPLSWPTASDVPGGFLDFMQKFSADIVQRCEHKHDVEDILLMAYAAQKSAADPHTQRIYLAYIFFTDFADSSFIALLLLIAAGYCITRDNLGPYKQKVLYIPTVYLFTTLVVDYIINAVKSTAPGAELSEDSDIDIRDGFSGWEWIVLNICEIASILALILAWVYIFDTVLKEREKLESPQEGIVGAVPRDIENLAAPGETQPANGAGRAAGASNSNGRTEEGVGHNVDLPAEVLLDGNTVLSDHYAEVTDNDTDAAKTVEESLDHRSKLRLMSQFMFGVGGYIVARIAAILLPLFFVNQPGQEDLAIRIVLILENVVLWAFLAALAFIFRLRPDNPYLLLDEFGEGNATDGGLTTELGVMNNEEGDSLGGRGGAGGFGSAAAGARGGAGASAHADSIDRKFSLGEEEDVGSPTGIRAGGVSQPRSRTGTS</sequence>
<gene>
    <name evidence="3" type="ORF">WJX75_003607</name>
</gene>
<dbReference type="InterPro" id="IPR050600">
    <property type="entry name" value="SETD3_SETD6_MTase"/>
</dbReference>
<feature type="transmembrane region" description="Helical" evidence="2">
    <location>
        <begin position="282"/>
        <end position="309"/>
    </location>
</feature>
<reference evidence="3 4" key="1">
    <citation type="journal article" date="2024" name="Nat. Commun.">
        <title>Phylogenomics reveals the evolutionary origins of lichenization in chlorophyte algae.</title>
        <authorList>
            <person name="Puginier C."/>
            <person name="Libourel C."/>
            <person name="Otte J."/>
            <person name="Skaloud P."/>
            <person name="Haon M."/>
            <person name="Grisel S."/>
            <person name="Petersen M."/>
            <person name="Berrin J.G."/>
            <person name="Delaux P.M."/>
            <person name="Dal Grande F."/>
            <person name="Keller J."/>
        </authorList>
    </citation>
    <scope>NUCLEOTIDE SEQUENCE [LARGE SCALE GENOMIC DNA]</scope>
    <source>
        <strain evidence="3 4">SAG 216-7</strain>
    </source>
</reference>
<evidence type="ECO:0000313" key="4">
    <source>
        <dbReference type="Proteomes" id="UP001491310"/>
    </source>
</evidence>
<accession>A0ABR2Z3K5</accession>
<feature type="transmembrane region" description="Helical" evidence="2">
    <location>
        <begin position="499"/>
        <end position="521"/>
    </location>
</feature>
<keyword evidence="2" id="KW-0472">Membrane</keyword>
<keyword evidence="4" id="KW-1185">Reference proteome</keyword>
<feature type="region of interest" description="Disordered" evidence="1">
    <location>
        <begin position="625"/>
        <end position="654"/>
    </location>
</feature>
<feature type="compositionally biased region" description="Low complexity" evidence="1">
    <location>
        <begin position="427"/>
        <end position="441"/>
    </location>
</feature>
<name>A0ABR2Z3K5_9CHLO</name>
<dbReference type="PANTHER" id="PTHR13271:SF145">
    <property type="entry name" value="SET DOMAIN-CONTAINING PROTEIN"/>
    <property type="match status" value="1"/>
</dbReference>
<organism evidence="3 4">
    <name type="scientific">Coccomyxa subellipsoidea</name>
    <dbReference type="NCBI Taxonomy" id="248742"/>
    <lineage>
        <taxon>Eukaryota</taxon>
        <taxon>Viridiplantae</taxon>
        <taxon>Chlorophyta</taxon>
        <taxon>core chlorophytes</taxon>
        <taxon>Trebouxiophyceae</taxon>
        <taxon>Trebouxiophyceae incertae sedis</taxon>
        <taxon>Coccomyxaceae</taxon>
        <taxon>Coccomyxa</taxon>
    </lineage>
</organism>
<dbReference type="InterPro" id="IPR046341">
    <property type="entry name" value="SET_dom_sf"/>
</dbReference>
<keyword evidence="2" id="KW-1133">Transmembrane helix</keyword>
<dbReference type="SUPFAM" id="SSF82199">
    <property type="entry name" value="SET domain"/>
    <property type="match status" value="1"/>
</dbReference>
<evidence type="ECO:0000313" key="3">
    <source>
        <dbReference type="EMBL" id="KAK9918376.1"/>
    </source>
</evidence>
<evidence type="ECO:0000256" key="2">
    <source>
        <dbReference type="SAM" id="Phobius"/>
    </source>
</evidence>
<dbReference type="EMBL" id="JALJOT010000001">
    <property type="protein sequence ID" value="KAK9918376.1"/>
    <property type="molecule type" value="Genomic_DNA"/>
</dbReference>
<proteinExistence type="predicted"/>
<evidence type="ECO:0000256" key="1">
    <source>
        <dbReference type="SAM" id="MobiDB-lite"/>
    </source>
</evidence>
<feature type="transmembrane region" description="Helical" evidence="2">
    <location>
        <begin position="321"/>
        <end position="339"/>
    </location>
</feature>
<feature type="transmembrane region" description="Helical" evidence="2">
    <location>
        <begin position="533"/>
        <end position="553"/>
    </location>
</feature>